<evidence type="ECO:0000256" key="4">
    <source>
        <dbReference type="ARBA" id="ARBA00023239"/>
    </source>
</evidence>
<dbReference type="GO" id="GO:0006780">
    <property type="term" value="P:uroporphyrinogen III biosynthetic process"/>
    <property type="evidence" value="ECO:0007669"/>
    <property type="project" value="UniProtKB-UniRule"/>
</dbReference>
<dbReference type="InterPro" id="IPR039793">
    <property type="entry name" value="UROS/Hem4"/>
</dbReference>
<evidence type="ECO:0000256" key="6">
    <source>
        <dbReference type="ARBA" id="ARBA00037589"/>
    </source>
</evidence>
<proteinExistence type="inferred from homology"/>
<dbReference type="Proteomes" id="UP000562984">
    <property type="component" value="Unassembled WGS sequence"/>
</dbReference>
<keyword evidence="5 9" id="KW-0627">Porphyrin biosynthesis</keyword>
<evidence type="ECO:0000259" key="11">
    <source>
        <dbReference type="Pfam" id="PF02602"/>
    </source>
</evidence>
<dbReference type="UniPathway" id="UPA00251">
    <property type="reaction ID" value="UER00320"/>
</dbReference>
<evidence type="ECO:0000256" key="7">
    <source>
        <dbReference type="ARBA" id="ARBA00040167"/>
    </source>
</evidence>
<accession>A0A849A7R7</accession>
<evidence type="ECO:0000256" key="9">
    <source>
        <dbReference type="RuleBase" id="RU366031"/>
    </source>
</evidence>
<comment type="similarity">
    <text evidence="2 9">Belongs to the uroporphyrinogen-III synthase family.</text>
</comment>
<dbReference type="InterPro" id="IPR003754">
    <property type="entry name" value="4pyrrol_synth_uPrphyn_synth"/>
</dbReference>
<feature type="region of interest" description="Disordered" evidence="10">
    <location>
        <begin position="1"/>
        <end position="39"/>
    </location>
</feature>
<dbReference type="PANTHER" id="PTHR38042:SF1">
    <property type="entry name" value="UROPORPHYRINOGEN-III SYNTHASE, CHLOROPLASTIC"/>
    <property type="match status" value="1"/>
</dbReference>
<name>A0A849A7R7_9ACTN</name>
<dbReference type="GO" id="GO:0006782">
    <property type="term" value="P:protoporphyrinogen IX biosynthetic process"/>
    <property type="evidence" value="ECO:0007669"/>
    <property type="project" value="UniProtKB-UniRule"/>
</dbReference>
<keyword evidence="4 9" id="KW-0456">Lyase</keyword>
<keyword evidence="13" id="KW-1185">Reference proteome</keyword>
<evidence type="ECO:0000256" key="10">
    <source>
        <dbReference type="SAM" id="MobiDB-lite"/>
    </source>
</evidence>
<dbReference type="RefSeq" id="WP_171200234.1">
    <property type="nucleotide sequence ID" value="NZ_JABEND010000007.1"/>
</dbReference>
<dbReference type="Gene3D" id="3.40.50.10090">
    <property type="match status" value="2"/>
</dbReference>
<dbReference type="PANTHER" id="PTHR38042">
    <property type="entry name" value="UROPORPHYRINOGEN-III SYNTHASE, CHLOROPLASTIC"/>
    <property type="match status" value="1"/>
</dbReference>
<comment type="caution">
    <text evidence="12">The sequence shown here is derived from an EMBL/GenBank/DDBJ whole genome shotgun (WGS) entry which is preliminary data.</text>
</comment>
<protein>
    <recommendedName>
        <fullName evidence="7 9">Uroporphyrinogen-III synthase</fullName>
        <ecNumber evidence="3 9">4.2.1.75</ecNumber>
    </recommendedName>
</protein>
<comment type="pathway">
    <text evidence="1 9">Porphyrin-containing compound metabolism; protoporphyrin-IX biosynthesis; coproporphyrinogen-III from 5-aminolevulinate: step 3/4.</text>
</comment>
<sequence>MGPVAESPPGGRATTVGQQRVSGEPAGSDATPEPPDRSRLAGARVLIGRSPGRSGGLIGALAAAGASAQAVPLIQVQPPADSAELDAAVLALSSGDVEWVAFTSVNAVSAVVDRARSLAVQPTLAAGVRVAAVGPSTAAALRDAGLPVDLTPSGAASGVALGAAFPHPATGSRPLVLLPQSDIARPELAKALADKGFQVRGVPAYRTVSATLPATVAADLHAGAFDCVVVSSPSGLPALLAAAAPAQLPPVVAIGESTAAALRDQRVPVAAVATAPTDGATVDAIAAALADKHVPVTDGR</sequence>
<dbReference type="SUPFAM" id="SSF69618">
    <property type="entry name" value="HemD-like"/>
    <property type="match status" value="1"/>
</dbReference>
<dbReference type="GO" id="GO:0004852">
    <property type="term" value="F:uroporphyrinogen-III synthase activity"/>
    <property type="evidence" value="ECO:0007669"/>
    <property type="project" value="UniProtKB-UniRule"/>
</dbReference>
<evidence type="ECO:0000256" key="2">
    <source>
        <dbReference type="ARBA" id="ARBA00008133"/>
    </source>
</evidence>
<organism evidence="12 13">
    <name type="scientific">Nakamurella aerolata</name>
    <dbReference type="NCBI Taxonomy" id="1656892"/>
    <lineage>
        <taxon>Bacteria</taxon>
        <taxon>Bacillati</taxon>
        <taxon>Actinomycetota</taxon>
        <taxon>Actinomycetes</taxon>
        <taxon>Nakamurellales</taxon>
        <taxon>Nakamurellaceae</taxon>
        <taxon>Nakamurella</taxon>
    </lineage>
</organism>
<evidence type="ECO:0000256" key="1">
    <source>
        <dbReference type="ARBA" id="ARBA00004772"/>
    </source>
</evidence>
<dbReference type="EC" id="4.2.1.75" evidence="3 9"/>
<evidence type="ECO:0000256" key="8">
    <source>
        <dbReference type="ARBA" id="ARBA00048617"/>
    </source>
</evidence>
<evidence type="ECO:0000313" key="13">
    <source>
        <dbReference type="Proteomes" id="UP000562984"/>
    </source>
</evidence>
<gene>
    <name evidence="12" type="ORF">HKD39_12610</name>
</gene>
<comment type="function">
    <text evidence="6 9">Catalyzes cyclization of the linear tetrapyrrole, hydroxymethylbilane, to the macrocyclic uroporphyrinogen III.</text>
</comment>
<dbReference type="InterPro" id="IPR036108">
    <property type="entry name" value="4pyrrol_syn_uPrphyn_synt_sf"/>
</dbReference>
<dbReference type="EMBL" id="JABEND010000007">
    <property type="protein sequence ID" value="NNG36535.1"/>
    <property type="molecule type" value="Genomic_DNA"/>
</dbReference>
<comment type="catalytic activity">
    <reaction evidence="8 9">
        <text>hydroxymethylbilane = uroporphyrinogen III + H2O</text>
        <dbReference type="Rhea" id="RHEA:18965"/>
        <dbReference type="ChEBI" id="CHEBI:15377"/>
        <dbReference type="ChEBI" id="CHEBI:57308"/>
        <dbReference type="ChEBI" id="CHEBI:57845"/>
        <dbReference type="EC" id="4.2.1.75"/>
    </reaction>
</comment>
<dbReference type="Pfam" id="PF02602">
    <property type="entry name" value="HEM4"/>
    <property type="match status" value="1"/>
</dbReference>
<dbReference type="AlphaFoldDB" id="A0A849A7R7"/>
<reference evidence="12 13" key="1">
    <citation type="submission" date="2020-05" db="EMBL/GenBank/DDBJ databases">
        <title>Nakamurella sp. DB0629 isolated from air conditioner.</title>
        <authorList>
            <person name="Kim D.H."/>
            <person name="Kim D.-U."/>
        </authorList>
    </citation>
    <scope>NUCLEOTIDE SEQUENCE [LARGE SCALE GENOMIC DNA]</scope>
    <source>
        <strain evidence="12 13">DB0629</strain>
    </source>
</reference>
<feature type="domain" description="Tetrapyrrole biosynthesis uroporphyrinogen III synthase" evidence="11">
    <location>
        <begin position="59"/>
        <end position="282"/>
    </location>
</feature>
<evidence type="ECO:0000313" key="12">
    <source>
        <dbReference type="EMBL" id="NNG36535.1"/>
    </source>
</evidence>
<evidence type="ECO:0000256" key="5">
    <source>
        <dbReference type="ARBA" id="ARBA00023244"/>
    </source>
</evidence>
<evidence type="ECO:0000256" key="3">
    <source>
        <dbReference type="ARBA" id="ARBA00013109"/>
    </source>
</evidence>
<dbReference type="CDD" id="cd06578">
    <property type="entry name" value="HemD"/>
    <property type="match status" value="1"/>
</dbReference>